<dbReference type="EMBL" id="JZWT02000004">
    <property type="protein sequence ID" value="MFB6490105.1"/>
    <property type="molecule type" value="Genomic_DNA"/>
</dbReference>
<evidence type="ECO:0000313" key="2">
    <source>
        <dbReference type="Proteomes" id="UP000033636"/>
    </source>
</evidence>
<gene>
    <name evidence="1" type="ORF">TU35_002470</name>
</gene>
<evidence type="ECO:0000313" key="1">
    <source>
        <dbReference type="EMBL" id="MFB6490105.1"/>
    </source>
</evidence>
<comment type="caution">
    <text evidence="1">The sequence shown here is derived from an EMBL/GenBank/DDBJ whole genome shotgun (WGS) entry which is preliminary data.</text>
</comment>
<dbReference type="Proteomes" id="UP000033636">
    <property type="component" value="Unassembled WGS sequence"/>
</dbReference>
<reference evidence="1" key="1">
    <citation type="submission" date="2024-07" db="EMBL/GenBank/DDBJ databases">
        <title>Metagenome and Metagenome-Assembled Genomes of Archaea from a hot spring from the geothermal field of Los Azufres, Mexico.</title>
        <authorList>
            <person name="Marin-Paredes R."/>
            <person name="Martinez-Romero E."/>
            <person name="Servin-Garciduenas L.E."/>
        </authorList>
    </citation>
    <scope>NUCLEOTIDE SEQUENCE</scope>
</reference>
<accession>A0ACC6V0H0</accession>
<name>A0ACC6V0H0_9CREN</name>
<sequence length="213" mass="24654">MIPRQIPLFRSILYDFLSSLFIYPYRLSDFEEFVKSKLGLVEAAARSLSGAYNFEGLDRLLKLAGEVDGYDDLTPIEVDLTRIDYGSPPFEGYLHTGYLDLSVEAAVKQFYAEYGAGFEKNFRDLRADHIAVELAFMSYLAYKEHESEEPLRYLEGEERFLINHLLTWVPVFVKRAVKLANTDYVKEALLFTREFLLQDKEVVRALIDEGHKQ</sequence>
<proteinExistence type="predicted"/>
<organism evidence="1 2">
    <name type="scientific">Thermoproteus sp. AZ2</name>
    <dbReference type="NCBI Taxonomy" id="1609232"/>
    <lineage>
        <taxon>Archaea</taxon>
        <taxon>Thermoproteota</taxon>
        <taxon>Thermoprotei</taxon>
        <taxon>Thermoproteales</taxon>
        <taxon>Thermoproteaceae</taxon>
        <taxon>Thermoproteus</taxon>
    </lineage>
</organism>
<protein>
    <submittedName>
        <fullName evidence="1">Molecular chaperone</fullName>
    </submittedName>
</protein>